<dbReference type="PANTHER" id="PTHR33130:SF86">
    <property type="entry name" value="OS01G0132500 PROTEIN"/>
    <property type="match status" value="1"/>
</dbReference>
<dbReference type="Pfam" id="PF07797">
    <property type="entry name" value="DUF1639"/>
    <property type="match status" value="1"/>
</dbReference>
<evidence type="ECO:0000313" key="4">
    <source>
        <dbReference type="Proteomes" id="UP000734854"/>
    </source>
</evidence>
<keyword evidence="2" id="KW-1133">Transmembrane helix</keyword>
<gene>
    <name evidence="3" type="ORF">ZIOFF_037459</name>
</gene>
<feature type="region of interest" description="Disordered" evidence="1">
    <location>
        <begin position="119"/>
        <end position="222"/>
    </location>
</feature>
<comment type="caution">
    <text evidence="3">The sequence shown here is derived from an EMBL/GenBank/DDBJ whole genome shotgun (WGS) entry which is preliminary data.</text>
</comment>
<keyword evidence="2" id="KW-0812">Transmembrane</keyword>
<feature type="region of interest" description="Disordered" evidence="1">
    <location>
        <begin position="1"/>
        <end position="41"/>
    </location>
</feature>
<dbReference type="InterPro" id="IPR012438">
    <property type="entry name" value="DUF1639"/>
</dbReference>
<organism evidence="3 4">
    <name type="scientific">Zingiber officinale</name>
    <name type="common">Ginger</name>
    <name type="synonym">Amomum zingiber</name>
    <dbReference type="NCBI Taxonomy" id="94328"/>
    <lineage>
        <taxon>Eukaryota</taxon>
        <taxon>Viridiplantae</taxon>
        <taxon>Streptophyta</taxon>
        <taxon>Embryophyta</taxon>
        <taxon>Tracheophyta</taxon>
        <taxon>Spermatophyta</taxon>
        <taxon>Magnoliopsida</taxon>
        <taxon>Liliopsida</taxon>
        <taxon>Zingiberales</taxon>
        <taxon>Zingiberaceae</taxon>
        <taxon>Zingiber</taxon>
    </lineage>
</organism>
<accession>A0A8J5GEZ5</accession>
<dbReference type="EMBL" id="JACMSC010000010">
    <property type="protein sequence ID" value="KAG6505111.1"/>
    <property type="molecule type" value="Genomic_DNA"/>
</dbReference>
<keyword evidence="2" id="KW-0472">Membrane</keyword>
<feature type="compositionally biased region" description="Basic residues" evidence="1">
    <location>
        <begin position="165"/>
        <end position="182"/>
    </location>
</feature>
<feature type="compositionally biased region" description="Basic and acidic residues" evidence="1">
    <location>
        <begin position="72"/>
        <end position="87"/>
    </location>
</feature>
<dbReference type="Proteomes" id="UP000734854">
    <property type="component" value="Unassembled WGS sequence"/>
</dbReference>
<dbReference type="PANTHER" id="PTHR33130">
    <property type="entry name" value="PUTATIVE (DUF1639)-RELATED"/>
    <property type="match status" value="1"/>
</dbReference>
<proteinExistence type="predicted"/>
<sequence length="351" mass="39555">MVTSADKSSRPPDPAPAPAPAAREATPPREQAPASLLPAPSFPILKSWGSRRVLPCVSVDGKGEIVGGGRRKTAEHDEKKAGRRVLDPEDDGDDDDPRIEEVREKLLFHLREAADRMKLVVPSFRIGGIGETESDQLPEPEPEANPEQPSSNASEEPPSAPRWNLRTRRRAPRSPTGNHRHLSGSLPGTREKTTAPRSPPGTREKRAVRLRSEEQERAKRPKFSVSLAKEEIDEDLYSMTGSRARRRPRRRPRTVQKLLDVSFRSPSPHRSSFSHLFAFYYVLFLVWKSEIHRFRSISFVSLVALPINRILFFFLLEIGFLMSIFLFPQSLLPGSYLSEITADSYKVPDEK</sequence>
<keyword evidence="4" id="KW-1185">Reference proteome</keyword>
<protein>
    <submittedName>
        <fullName evidence="3">Uncharacterized protein</fullName>
    </submittedName>
</protein>
<feature type="transmembrane region" description="Helical" evidence="2">
    <location>
        <begin position="299"/>
        <end position="327"/>
    </location>
</feature>
<feature type="compositionally biased region" description="Acidic residues" evidence="1">
    <location>
        <begin position="132"/>
        <end position="144"/>
    </location>
</feature>
<feature type="transmembrane region" description="Helical" evidence="2">
    <location>
        <begin position="271"/>
        <end position="287"/>
    </location>
</feature>
<evidence type="ECO:0000256" key="2">
    <source>
        <dbReference type="SAM" id="Phobius"/>
    </source>
</evidence>
<feature type="compositionally biased region" description="Acidic residues" evidence="1">
    <location>
        <begin position="88"/>
        <end position="98"/>
    </location>
</feature>
<feature type="compositionally biased region" description="Basic and acidic residues" evidence="1">
    <location>
        <begin position="202"/>
        <end position="218"/>
    </location>
</feature>
<feature type="compositionally biased region" description="Low complexity" evidence="1">
    <location>
        <begin position="20"/>
        <end position="39"/>
    </location>
</feature>
<reference evidence="3 4" key="1">
    <citation type="submission" date="2020-08" db="EMBL/GenBank/DDBJ databases">
        <title>Plant Genome Project.</title>
        <authorList>
            <person name="Zhang R.-G."/>
        </authorList>
    </citation>
    <scope>NUCLEOTIDE SEQUENCE [LARGE SCALE GENOMIC DNA]</scope>
    <source>
        <tissue evidence="3">Rhizome</tissue>
    </source>
</reference>
<dbReference type="AlphaFoldDB" id="A0A8J5GEZ5"/>
<feature type="compositionally biased region" description="Low complexity" evidence="1">
    <location>
        <begin position="145"/>
        <end position="157"/>
    </location>
</feature>
<evidence type="ECO:0000313" key="3">
    <source>
        <dbReference type="EMBL" id="KAG6505111.1"/>
    </source>
</evidence>
<evidence type="ECO:0000256" key="1">
    <source>
        <dbReference type="SAM" id="MobiDB-lite"/>
    </source>
</evidence>
<name>A0A8J5GEZ5_ZINOF</name>
<feature type="region of interest" description="Disordered" evidence="1">
    <location>
        <begin position="60"/>
        <end position="99"/>
    </location>
</feature>